<name>A0A379F705_PROVU</name>
<organism evidence="2 3">
    <name type="scientific">Proteus vulgaris</name>
    <dbReference type="NCBI Taxonomy" id="585"/>
    <lineage>
        <taxon>Bacteria</taxon>
        <taxon>Pseudomonadati</taxon>
        <taxon>Pseudomonadota</taxon>
        <taxon>Gammaproteobacteria</taxon>
        <taxon>Enterobacterales</taxon>
        <taxon>Morganellaceae</taxon>
        <taxon>Proteus</taxon>
    </lineage>
</organism>
<feature type="compositionally biased region" description="Polar residues" evidence="1">
    <location>
        <begin position="1"/>
        <end position="10"/>
    </location>
</feature>
<dbReference type="RefSeq" id="WP_237585079.1">
    <property type="nucleotide sequence ID" value="NZ_UGTW01000001.1"/>
</dbReference>
<dbReference type="Proteomes" id="UP000254331">
    <property type="component" value="Unassembled WGS sequence"/>
</dbReference>
<evidence type="ECO:0000313" key="3">
    <source>
        <dbReference type="Proteomes" id="UP000254331"/>
    </source>
</evidence>
<feature type="region of interest" description="Disordered" evidence="1">
    <location>
        <begin position="1"/>
        <end position="21"/>
    </location>
</feature>
<dbReference type="EMBL" id="UGTW01000001">
    <property type="protein sequence ID" value="SUC15380.1"/>
    <property type="molecule type" value="Genomic_DNA"/>
</dbReference>
<proteinExistence type="predicted"/>
<accession>A0A379F705</accession>
<protein>
    <submittedName>
        <fullName evidence="2">VgrG-like protein</fullName>
    </submittedName>
</protein>
<gene>
    <name evidence="2" type="ORF">NCTC10376_01221</name>
</gene>
<evidence type="ECO:0000313" key="2">
    <source>
        <dbReference type="EMBL" id="SUC15380.1"/>
    </source>
</evidence>
<evidence type="ECO:0000256" key="1">
    <source>
        <dbReference type="SAM" id="MobiDB-lite"/>
    </source>
</evidence>
<sequence length="67" mass="7515">MSTNDANNTPKPRLVLDDPTSSPSFKIGMTFSEQQARIKKYSELLETLGKGVTSYGVSVYLPNWRFT</sequence>
<dbReference type="AlphaFoldDB" id="A0A379F705"/>
<reference evidence="2 3" key="1">
    <citation type="submission" date="2018-06" db="EMBL/GenBank/DDBJ databases">
        <authorList>
            <consortium name="Pathogen Informatics"/>
            <person name="Doyle S."/>
        </authorList>
    </citation>
    <scope>NUCLEOTIDE SEQUENCE [LARGE SCALE GENOMIC DNA]</scope>
    <source>
        <strain evidence="2 3">NCTC10376</strain>
    </source>
</reference>